<protein>
    <submittedName>
        <fullName evidence="1">Uncharacterized protein</fullName>
    </submittedName>
</protein>
<accession>A0A941DL48</accession>
<evidence type="ECO:0000313" key="2">
    <source>
        <dbReference type="Proteomes" id="UP000680067"/>
    </source>
</evidence>
<dbReference type="EMBL" id="JAGSPN010000003">
    <property type="protein sequence ID" value="MBR7781594.1"/>
    <property type="molecule type" value="Genomic_DNA"/>
</dbReference>
<dbReference type="RefSeq" id="WP_212686950.1">
    <property type="nucleotide sequence ID" value="NZ_JAGSPN010000003.1"/>
</dbReference>
<evidence type="ECO:0000313" key="1">
    <source>
        <dbReference type="EMBL" id="MBR7781594.1"/>
    </source>
</evidence>
<keyword evidence="2" id="KW-1185">Reference proteome</keyword>
<gene>
    <name evidence="1" type="ORF">KDM89_05555</name>
</gene>
<dbReference type="AlphaFoldDB" id="A0A941DL48"/>
<organism evidence="1 2">
    <name type="scientific">Undibacterium luofuense</name>
    <dbReference type="NCBI Taxonomy" id="2828733"/>
    <lineage>
        <taxon>Bacteria</taxon>
        <taxon>Pseudomonadati</taxon>
        <taxon>Pseudomonadota</taxon>
        <taxon>Betaproteobacteria</taxon>
        <taxon>Burkholderiales</taxon>
        <taxon>Oxalobacteraceae</taxon>
        <taxon>Undibacterium</taxon>
    </lineage>
</organism>
<comment type="caution">
    <text evidence="1">The sequence shown here is derived from an EMBL/GenBank/DDBJ whole genome shotgun (WGS) entry which is preliminary data.</text>
</comment>
<sequence length="64" mass="7116">MADMALHLLQTALKKPALESQELQKNLYSILTIADGFLPDQELKSFADRLYLHTEVTAGEIATV</sequence>
<proteinExistence type="predicted"/>
<name>A0A941DL48_9BURK</name>
<reference evidence="1" key="1">
    <citation type="submission" date="2021-04" db="EMBL/GenBank/DDBJ databases">
        <title>novel species isolated from subtropical streams in China.</title>
        <authorList>
            <person name="Lu H."/>
        </authorList>
    </citation>
    <scope>NUCLEOTIDE SEQUENCE</scope>
    <source>
        <strain evidence="1">LFS511W</strain>
    </source>
</reference>
<dbReference type="Proteomes" id="UP000680067">
    <property type="component" value="Unassembled WGS sequence"/>
</dbReference>